<protein>
    <submittedName>
        <fullName evidence="1">Uncharacterized protein</fullName>
    </submittedName>
</protein>
<dbReference type="Proteomes" id="UP001158050">
    <property type="component" value="Unassembled WGS sequence"/>
</dbReference>
<dbReference type="RefSeq" id="WP_283417263.1">
    <property type="nucleotide sequence ID" value="NZ_FXUO01000006.1"/>
</dbReference>
<comment type="caution">
    <text evidence="1">The sequence shown here is derived from an EMBL/GenBank/DDBJ whole genome shotgun (WGS) entry which is preliminary data.</text>
</comment>
<proteinExistence type="predicted"/>
<reference evidence="1 2" key="1">
    <citation type="submission" date="2017-05" db="EMBL/GenBank/DDBJ databases">
        <authorList>
            <person name="Varghese N."/>
            <person name="Submissions S."/>
        </authorList>
    </citation>
    <scope>NUCLEOTIDE SEQUENCE [LARGE SCALE GENOMIC DNA]</scope>
    <source>
        <strain evidence="1 2">DSM 18015</strain>
    </source>
</reference>
<sequence length="115" mass="13450">MEIEFKDIENIIRLHAHFVVFGKYSSVEQKNEFEAVGEAAMKSLWKIRRELMLNGDVGLSLEEFRVHRKKKEYIQSRVEKWEALDEKISKFYEDEDSEGDLCEIGEIAAAAFGYL</sequence>
<gene>
    <name evidence="1" type="ORF">SAMN05421679_10677</name>
</gene>
<name>A0ABY1R5H5_9FLAO</name>
<organism evidence="1 2">
    <name type="scientific">Epilithonimonas pallida</name>
    <dbReference type="NCBI Taxonomy" id="373671"/>
    <lineage>
        <taxon>Bacteria</taxon>
        <taxon>Pseudomonadati</taxon>
        <taxon>Bacteroidota</taxon>
        <taxon>Flavobacteriia</taxon>
        <taxon>Flavobacteriales</taxon>
        <taxon>Weeksellaceae</taxon>
        <taxon>Chryseobacterium group</taxon>
        <taxon>Epilithonimonas</taxon>
    </lineage>
</organism>
<evidence type="ECO:0000313" key="2">
    <source>
        <dbReference type="Proteomes" id="UP001158050"/>
    </source>
</evidence>
<keyword evidence="2" id="KW-1185">Reference proteome</keyword>
<evidence type="ECO:0000313" key="1">
    <source>
        <dbReference type="EMBL" id="SMP94674.1"/>
    </source>
</evidence>
<dbReference type="EMBL" id="FXUO01000006">
    <property type="protein sequence ID" value="SMP94674.1"/>
    <property type="molecule type" value="Genomic_DNA"/>
</dbReference>
<accession>A0ABY1R5H5</accession>